<accession>A0A7S0I1N4</accession>
<evidence type="ECO:0000313" key="7">
    <source>
        <dbReference type="EMBL" id="CAD8508065.1"/>
    </source>
</evidence>
<feature type="binding site" evidence="4">
    <location>
        <position position="53"/>
    </location>
    <ligand>
        <name>ATP</name>
        <dbReference type="ChEBI" id="CHEBI:30616"/>
    </ligand>
</feature>
<dbReference type="PANTHER" id="PTHR48012:SF26">
    <property type="entry name" value="SERINE_THREONINE-PROTEIN KINASE DDB_G0283821-RELATED"/>
    <property type="match status" value="1"/>
</dbReference>
<feature type="domain" description="Protein kinase" evidence="6">
    <location>
        <begin position="24"/>
        <end position="280"/>
    </location>
</feature>
<gene>
    <name evidence="7" type="ORF">HPHI1048_LOCUS23463</name>
</gene>
<dbReference type="PANTHER" id="PTHR48012">
    <property type="entry name" value="STERILE20-LIKE KINASE, ISOFORM B-RELATED"/>
    <property type="match status" value="1"/>
</dbReference>
<evidence type="ECO:0000256" key="1">
    <source>
        <dbReference type="ARBA" id="ARBA00012513"/>
    </source>
</evidence>
<keyword evidence="3 4" id="KW-0067">ATP-binding</keyword>
<proteinExistence type="predicted"/>
<dbReference type="InterPro" id="IPR050629">
    <property type="entry name" value="STE20/SPS1-PAK"/>
</dbReference>
<evidence type="ECO:0000256" key="5">
    <source>
        <dbReference type="SAM" id="MobiDB-lite"/>
    </source>
</evidence>
<dbReference type="FunFam" id="1.10.510.10:FF:000571">
    <property type="entry name" value="Maternal embryonic leucine zipper kinase"/>
    <property type="match status" value="1"/>
</dbReference>
<dbReference type="Gene3D" id="1.25.10.10">
    <property type="entry name" value="Leucine-rich Repeat Variant"/>
    <property type="match status" value="2"/>
</dbReference>
<protein>
    <recommendedName>
        <fullName evidence="1">non-specific serine/threonine protein kinase</fullName>
        <ecNumber evidence="1">2.7.11.1</ecNumber>
    </recommendedName>
</protein>
<reference evidence="7" key="1">
    <citation type="submission" date="2021-01" db="EMBL/GenBank/DDBJ databases">
        <authorList>
            <person name="Corre E."/>
            <person name="Pelletier E."/>
            <person name="Niang G."/>
            <person name="Scheremetjew M."/>
            <person name="Finn R."/>
            <person name="Kale V."/>
            <person name="Holt S."/>
            <person name="Cochrane G."/>
            <person name="Meng A."/>
            <person name="Brown T."/>
            <person name="Cohen L."/>
        </authorList>
    </citation>
    <scope>NUCLEOTIDE SEQUENCE</scope>
    <source>
        <strain evidence="7">CCMP325</strain>
    </source>
</reference>
<dbReference type="InterPro" id="IPR000225">
    <property type="entry name" value="Armadillo"/>
</dbReference>
<dbReference type="InterPro" id="IPR000719">
    <property type="entry name" value="Prot_kinase_dom"/>
</dbReference>
<dbReference type="CDD" id="cd06627">
    <property type="entry name" value="STKc_Cdc7_like"/>
    <property type="match status" value="1"/>
</dbReference>
<name>A0A7S0I1N4_9CRYP</name>
<dbReference type="Gene3D" id="1.10.510.10">
    <property type="entry name" value="Transferase(Phosphotransferase) domain 1"/>
    <property type="match status" value="1"/>
</dbReference>
<dbReference type="SMART" id="SM00185">
    <property type="entry name" value="ARM"/>
    <property type="match status" value="2"/>
</dbReference>
<evidence type="ECO:0000256" key="2">
    <source>
        <dbReference type="ARBA" id="ARBA00022741"/>
    </source>
</evidence>
<evidence type="ECO:0000256" key="4">
    <source>
        <dbReference type="PROSITE-ProRule" id="PRU10141"/>
    </source>
</evidence>
<dbReference type="Pfam" id="PF00069">
    <property type="entry name" value="Pkinase"/>
    <property type="match status" value="1"/>
</dbReference>
<keyword evidence="2 4" id="KW-0547">Nucleotide-binding</keyword>
<dbReference type="GO" id="GO:0005524">
    <property type="term" value="F:ATP binding"/>
    <property type="evidence" value="ECO:0007669"/>
    <property type="project" value="UniProtKB-UniRule"/>
</dbReference>
<dbReference type="InterPro" id="IPR011989">
    <property type="entry name" value="ARM-like"/>
</dbReference>
<organism evidence="7">
    <name type="scientific">Hanusia phi</name>
    <dbReference type="NCBI Taxonomy" id="3032"/>
    <lineage>
        <taxon>Eukaryota</taxon>
        <taxon>Cryptophyceae</taxon>
        <taxon>Pyrenomonadales</taxon>
        <taxon>Geminigeraceae</taxon>
        <taxon>Hanusia</taxon>
    </lineage>
</organism>
<dbReference type="EMBL" id="HBEO01034649">
    <property type="protein sequence ID" value="CAD8508065.1"/>
    <property type="molecule type" value="Transcribed_RNA"/>
</dbReference>
<dbReference type="EC" id="2.7.11.1" evidence="1"/>
<dbReference type="PROSITE" id="PS00108">
    <property type="entry name" value="PROTEIN_KINASE_ST"/>
    <property type="match status" value="1"/>
</dbReference>
<dbReference type="PROSITE" id="PS50011">
    <property type="entry name" value="PROTEIN_KINASE_DOM"/>
    <property type="match status" value="1"/>
</dbReference>
<dbReference type="SUPFAM" id="SSF56112">
    <property type="entry name" value="Protein kinase-like (PK-like)"/>
    <property type="match status" value="1"/>
</dbReference>
<dbReference type="InterPro" id="IPR008271">
    <property type="entry name" value="Ser/Thr_kinase_AS"/>
</dbReference>
<dbReference type="SMART" id="SM00220">
    <property type="entry name" value="S_TKc"/>
    <property type="match status" value="1"/>
</dbReference>
<dbReference type="PROSITE" id="PS00107">
    <property type="entry name" value="PROTEIN_KINASE_ATP"/>
    <property type="match status" value="1"/>
</dbReference>
<feature type="region of interest" description="Disordered" evidence="5">
    <location>
        <begin position="474"/>
        <end position="525"/>
    </location>
</feature>
<dbReference type="GO" id="GO:0005737">
    <property type="term" value="C:cytoplasm"/>
    <property type="evidence" value="ECO:0007669"/>
    <property type="project" value="TreeGrafter"/>
</dbReference>
<feature type="compositionally biased region" description="Polar residues" evidence="5">
    <location>
        <begin position="403"/>
        <end position="415"/>
    </location>
</feature>
<feature type="region of interest" description="Disordered" evidence="5">
    <location>
        <begin position="580"/>
        <end position="635"/>
    </location>
</feature>
<dbReference type="GO" id="GO:0004674">
    <property type="term" value="F:protein serine/threonine kinase activity"/>
    <property type="evidence" value="ECO:0007669"/>
    <property type="project" value="UniProtKB-EC"/>
</dbReference>
<feature type="region of interest" description="Disordered" evidence="5">
    <location>
        <begin position="436"/>
        <end position="458"/>
    </location>
</feature>
<dbReference type="InterPro" id="IPR016024">
    <property type="entry name" value="ARM-type_fold"/>
</dbReference>
<dbReference type="InterPro" id="IPR017441">
    <property type="entry name" value="Protein_kinase_ATP_BS"/>
</dbReference>
<sequence>MPRLKGKLPPLPPKDQSGTTIKNYKLGEIIGKGNNGKVYKTLNMDTGDVVAIKQIPLHNMAKEEISSMMKEIELLNHLDHANIVKYLATIKTKDYLNIVLEYVENGSLANTVKKFGSLPESLIAIYIEQVLKGLEYLHTQGVIHRDIKGANILTTKEGTVKLADFGVATRMSDATALPGKDYHDVAGTPYWMAPEVIEMSPASPASDIWSVGATIIELLTGSPPYFDLAAMPALFRIVQDPCPPLPKDMSPALDDFLKLCFRKDPSTRLTAKQLLNHKWINLVVARRQSISGASPRSLTGEVTRGQEWSEVLERTLELHEAAQRDKKTRGPRGVGAMAIMSTRKLSSTPESLDVPGGPFYSGLHSNFIQGTNLATRQDRDGYNRYEQHGARASKFARRRPRPYNSTFPRPQDNLSSSALEALAEGRNKYRRAVGLPTVAQEGESQGGAEDDKPAAGQKQFTAAVSVNDVAARAGLENRSSAQPSEARGIELSNDRMPGTSRTGARENLVQGESKASKKANKDVSIQQWFEDDEEDLDWGKDLVGSPTSSSVGPDSVLLQLQLRHVTNTGDIDVETEADWGDEDAQGFGGGARVERSETESTAPAMSEKRVDAQHGKKPGSSLHHYSESGEETDNLDLSDLELPSSITARSKIPRPQVIRPEDLEKIHNNNVMGSVSASSSWQSRMGKYIENQMDNELLDLDMDDNNEDLVHIEGFQSVLQRRLYVNQRLHKAESVDEEDEEDPFSDIEWINDEEASQPDLFQGRRFELVEAEMLQLCNQLSPQGGEVEQCEVCQSLEQLLRYHGEIKHSLIIHHQVLPLLEMLDSRSSLVVCRVLRVIHEAITERERRNAAGDYTGVIGIISPVVDNMLTVGLAHRLLALCSLDLSNDSAAQIVQQAALVLNSLCWGAEPRHVQMIVACQGIPVLVGLLSAEPPLNHVALDCIWKVINLPPPTPKTDFCRLLARVEAAARLVTLLRRPFIEHRNRNQQNQNEADGWVDLSELHAERIANIVVLFSQADKVVKADMAKMNVLEVLLQILEAGFEGLSRVLEGAYLKLLKALRHLSGDTNSLVPLQQAGCVTVLVKLLSRSATRVGSKQTRISSEVQSQVMFALYNLCKLSKVRQEQAAVAGVIVHLQRLIQSNSPLRQLAIPLLCDLAHAGDEARRHLWLNNGLAFYLEILKMKYWHHVALNCIAVWLSSSKDVALLEDVLLKPEALQVLIKSVADCDVGSASNLFPPLLRILQYKRLNRKLGESDMVDELLKRLDHPEAVVRKVVLQIIQVMYEKSEDPRVFITKHDLINLLEKLVEQDQSKVVSGQAKVLLKAMMVNNVI</sequence>
<evidence type="ECO:0000256" key="3">
    <source>
        <dbReference type="ARBA" id="ARBA00022840"/>
    </source>
</evidence>
<dbReference type="InterPro" id="IPR011009">
    <property type="entry name" value="Kinase-like_dom_sf"/>
</dbReference>
<dbReference type="SUPFAM" id="SSF48371">
    <property type="entry name" value="ARM repeat"/>
    <property type="match status" value="1"/>
</dbReference>
<evidence type="ECO:0000259" key="6">
    <source>
        <dbReference type="PROSITE" id="PS50011"/>
    </source>
</evidence>
<feature type="region of interest" description="Disordered" evidence="5">
    <location>
        <begin position="387"/>
        <end position="415"/>
    </location>
</feature>